<sequence>MRDNVKDNWEDDEDGREQGLWILEVVEEVKVDEELKDDRDVYDWCYCQC</sequence>
<gene>
    <name evidence="1" type="ORF">PPACK8108_LOCUS9574</name>
</gene>
<dbReference type="EMBL" id="CALTRL010002094">
    <property type="protein sequence ID" value="CAH7674660.1"/>
    <property type="molecule type" value="Genomic_DNA"/>
</dbReference>
<organism evidence="1 2">
    <name type="scientific">Phakopsora pachyrhizi</name>
    <name type="common">Asian soybean rust disease fungus</name>
    <dbReference type="NCBI Taxonomy" id="170000"/>
    <lineage>
        <taxon>Eukaryota</taxon>
        <taxon>Fungi</taxon>
        <taxon>Dikarya</taxon>
        <taxon>Basidiomycota</taxon>
        <taxon>Pucciniomycotina</taxon>
        <taxon>Pucciniomycetes</taxon>
        <taxon>Pucciniales</taxon>
        <taxon>Phakopsoraceae</taxon>
        <taxon>Phakopsora</taxon>
    </lineage>
</organism>
<reference evidence="1" key="1">
    <citation type="submission" date="2022-06" db="EMBL/GenBank/DDBJ databases">
        <authorList>
            <consortium name="SYNGENTA / RWTH Aachen University"/>
        </authorList>
    </citation>
    <scope>NUCLEOTIDE SEQUENCE</scope>
</reference>
<comment type="caution">
    <text evidence="1">The sequence shown here is derived from an EMBL/GenBank/DDBJ whole genome shotgun (WGS) entry which is preliminary data.</text>
</comment>
<keyword evidence="2" id="KW-1185">Reference proteome</keyword>
<proteinExistence type="predicted"/>
<evidence type="ECO:0000313" key="2">
    <source>
        <dbReference type="Proteomes" id="UP001153365"/>
    </source>
</evidence>
<name>A0AAV0AWQ8_PHAPC</name>
<dbReference type="Proteomes" id="UP001153365">
    <property type="component" value="Unassembled WGS sequence"/>
</dbReference>
<protein>
    <submittedName>
        <fullName evidence="1">Uncharacterized protein</fullName>
    </submittedName>
</protein>
<accession>A0AAV0AWQ8</accession>
<dbReference type="AlphaFoldDB" id="A0AAV0AWQ8"/>
<evidence type="ECO:0000313" key="1">
    <source>
        <dbReference type="EMBL" id="CAH7674660.1"/>
    </source>
</evidence>